<dbReference type="InterPro" id="IPR023430">
    <property type="entry name" value="Pept_HybD-like_dom_sf"/>
</dbReference>
<dbReference type="GO" id="GO:0004190">
    <property type="term" value="F:aspartic-type endopeptidase activity"/>
    <property type="evidence" value="ECO:0007669"/>
    <property type="project" value="UniProtKB-KW"/>
</dbReference>
<evidence type="ECO:0000313" key="6">
    <source>
        <dbReference type="Proteomes" id="UP000001662"/>
    </source>
</evidence>
<evidence type="ECO:0000256" key="1">
    <source>
        <dbReference type="ARBA" id="ARBA00006814"/>
    </source>
</evidence>
<dbReference type="OrthoDB" id="9794619at2"/>
<dbReference type="InterPro" id="IPR000671">
    <property type="entry name" value="Peptidase_A31"/>
</dbReference>
<dbReference type="GO" id="GO:0008047">
    <property type="term" value="F:enzyme activator activity"/>
    <property type="evidence" value="ECO:0007669"/>
    <property type="project" value="InterPro"/>
</dbReference>
<dbReference type="SUPFAM" id="SSF53163">
    <property type="entry name" value="HybD-like"/>
    <property type="match status" value="1"/>
</dbReference>
<dbReference type="PANTHER" id="PTHR30302:SF1">
    <property type="entry name" value="HYDROGENASE 2 MATURATION PROTEASE"/>
    <property type="match status" value="1"/>
</dbReference>
<evidence type="ECO:0000256" key="3">
    <source>
        <dbReference type="ARBA" id="ARBA00022750"/>
    </source>
</evidence>
<sequence>MVKLVAIGNRFMKDDAIAIKAAEMLEDRLTQQDVHVIIGETDFQHCFYLLDEDDFILILDALSPREEPGKVHLFSLKDVISQPSLFSMQHDMSMVELMKLYGVQFQGYLIGIEISEIGIGYELSAVLNHKLPQICREIENVIQKILWEETIHA</sequence>
<dbReference type="EMBL" id="CP002109">
    <property type="protein sequence ID" value="ADL04757.1"/>
    <property type="molecule type" value="Genomic_DNA"/>
</dbReference>
<dbReference type="Proteomes" id="UP000001662">
    <property type="component" value="Chromosome"/>
</dbReference>
<dbReference type="CDD" id="cd00518">
    <property type="entry name" value="H2MP"/>
    <property type="match status" value="1"/>
</dbReference>
<gene>
    <name evidence="5" type="ordered locus">Closa_2179</name>
</gene>
<accession>D9R2A7</accession>
<keyword evidence="4" id="KW-0378">Hydrolase</keyword>
<dbReference type="Gene3D" id="3.40.50.1450">
    <property type="entry name" value="HybD-like"/>
    <property type="match status" value="1"/>
</dbReference>
<protein>
    <submittedName>
        <fullName evidence="5">Hydrogenase maturation protease</fullName>
    </submittedName>
</protein>
<evidence type="ECO:0000313" key="5">
    <source>
        <dbReference type="EMBL" id="ADL04757.1"/>
    </source>
</evidence>
<comment type="similarity">
    <text evidence="1">Belongs to the peptidase A31 family.</text>
</comment>
<dbReference type="HOGENOM" id="CLU_099037_5_0_9"/>
<keyword evidence="2 5" id="KW-0645">Protease</keyword>
<dbReference type="AlphaFoldDB" id="D9R2A7"/>
<proteinExistence type="inferred from homology"/>
<keyword evidence="3" id="KW-0064">Aspartyl protease</keyword>
<reference evidence="5" key="1">
    <citation type="submission" date="2010-07" db="EMBL/GenBank/DDBJ databases">
        <title>Complete sequence of Clostridium saccharolyticum WM1.</title>
        <authorList>
            <consortium name="US DOE Joint Genome Institute"/>
            <person name="Lucas S."/>
            <person name="Copeland A."/>
            <person name="Lapidus A."/>
            <person name="Cheng J.-F."/>
            <person name="Bruce D."/>
            <person name="Goodwin L."/>
            <person name="Pitluck S."/>
            <person name="Chertkov O."/>
            <person name="Detter J.C."/>
            <person name="Han C."/>
            <person name="Tapia R."/>
            <person name="Land M."/>
            <person name="Hauser L."/>
            <person name="Chang Y.-J."/>
            <person name="Jeffries C."/>
            <person name="Kyrpides N."/>
            <person name="Ivanova N."/>
            <person name="Mikhailova N."/>
            <person name="Mouttaki H."/>
            <person name="Lin L."/>
            <person name="Zhou J."/>
            <person name="Hemme C.L."/>
            <person name="Woyke T."/>
        </authorList>
    </citation>
    <scope>NUCLEOTIDE SEQUENCE [LARGE SCALE GENOMIC DNA]</scope>
    <source>
        <strain evidence="5">WM1</strain>
    </source>
</reference>
<dbReference type="STRING" id="610130.Closa_2179"/>
<dbReference type="NCBIfam" id="TIGR00072">
    <property type="entry name" value="hydrog_prot"/>
    <property type="match status" value="1"/>
</dbReference>
<dbReference type="PANTHER" id="PTHR30302">
    <property type="entry name" value="HYDROGENASE 1 MATURATION PROTEASE"/>
    <property type="match status" value="1"/>
</dbReference>
<organism evidence="5 6">
    <name type="scientific">Lacrimispora saccharolytica (strain ATCC 35040 / DSM 2544 / NRCC 2533 / WM1)</name>
    <name type="common">Clostridium saccharolyticum</name>
    <dbReference type="NCBI Taxonomy" id="610130"/>
    <lineage>
        <taxon>Bacteria</taxon>
        <taxon>Bacillati</taxon>
        <taxon>Bacillota</taxon>
        <taxon>Clostridia</taxon>
        <taxon>Lachnospirales</taxon>
        <taxon>Lachnospiraceae</taxon>
        <taxon>Lacrimispora</taxon>
    </lineage>
</organism>
<dbReference type="GO" id="GO:0016485">
    <property type="term" value="P:protein processing"/>
    <property type="evidence" value="ECO:0007669"/>
    <property type="project" value="TreeGrafter"/>
</dbReference>
<dbReference type="PaxDb" id="610130-Closa_2179"/>
<keyword evidence="6" id="KW-1185">Reference proteome</keyword>
<dbReference type="eggNOG" id="COG0680">
    <property type="taxonomic scope" value="Bacteria"/>
</dbReference>
<dbReference type="KEGG" id="csh:Closa_2179"/>
<evidence type="ECO:0000256" key="4">
    <source>
        <dbReference type="ARBA" id="ARBA00022801"/>
    </source>
</evidence>
<dbReference type="RefSeq" id="WP_013272844.1">
    <property type="nucleotide sequence ID" value="NC_014376.1"/>
</dbReference>
<dbReference type="Pfam" id="PF01750">
    <property type="entry name" value="HycI"/>
    <property type="match status" value="1"/>
</dbReference>
<evidence type="ECO:0000256" key="2">
    <source>
        <dbReference type="ARBA" id="ARBA00022670"/>
    </source>
</evidence>
<name>D9R2A7_LACSW</name>